<evidence type="ECO:0000256" key="8">
    <source>
        <dbReference type="ARBA" id="ARBA00023136"/>
    </source>
</evidence>
<evidence type="ECO:0000256" key="1">
    <source>
        <dbReference type="ARBA" id="ARBA00004141"/>
    </source>
</evidence>
<evidence type="ECO:0000256" key="5">
    <source>
        <dbReference type="ARBA" id="ARBA00022960"/>
    </source>
</evidence>
<evidence type="ECO:0000256" key="7">
    <source>
        <dbReference type="ARBA" id="ARBA00022989"/>
    </source>
</evidence>
<dbReference type="GO" id="GO:0008360">
    <property type="term" value="P:regulation of cell shape"/>
    <property type="evidence" value="ECO:0007669"/>
    <property type="project" value="UniProtKB-KW"/>
</dbReference>
<dbReference type="PROSITE" id="PS00428">
    <property type="entry name" value="FTSW_RODA_SPOVE"/>
    <property type="match status" value="1"/>
</dbReference>
<sequence>MLKRIVKSYDYTLIAVILVLSIFGLVMVYSSSMVTAVARWDLPSDFFYEKQIRHLIIGLILFTIMAIIPYPLYKSNKVLVPLVIGSVFGLFALQFFGHTAGNAESWFKLGALGSIQPSEFVKLGVIIYLSAVYSKKQEYINVFNKGVIPPLFYLLIVCGLIVLQPDIGTAMIIFLVACTIIICSGMNWKSFAKLLSILVGTILIAIPVIIMNKDKIFTEKRLERFTGFLDPFSTEKYEGYQLVNSYVAIGNGGLTGVGFGQSTQKYGYLPEPHTDFIMAVISEELGLIGVAFVIICLGTIVLKGIRTAIKSNDPFGSMLAAGISSMIGIQTMINLGGITGLIPITGVTLPFISYGGSSMIQLFLSVGLLVNVSMKTRYDAVYKKGQAIPEQSEGISGL</sequence>
<evidence type="ECO:0000256" key="15">
    <source>
        <dbReference type="ARBA" id="ARBA00049902"/>
    </source>
</evidence>
<feature type="transmembrane region" description="Helical" evidence="17">
    <location>
        <begin position="109"/>
        <end position="130"/>
    </location>
</feature>
<keyword evidence="4 17" id="KW-0812">Transmembrane</keyword>
<keyword evidence="18" id="KW-0131">Cell cycle</keyword>
<proteinExistence type="inferred from homology"/>
<dbReference type="GO" id="GO:0005886">
    <property type="term" value="C:plasma membrane"/>
    <property type="evidence" value="ECO:0007669"/>
    <property type="project" value="TreeGrafter"/>
</dbReference>
<feature type="transmembrane region" description="Helical" evidence="17">
    <location>
        <begin position="351"/>
        <end position="374"/>
    </location>
</feature>
<reference evidence="18 19" key="1">
    <citation type="submission" date="2017-12" db="EMBL/GenBank/DDBJ databases">
        <title>Taxonomic description and draft genome of Pradoshia cofamensis Gen. nov., sp. nov., a thermotolerant bacillale isolated from anterior gut of earthworm Eisenia fetida.</title>
        <authorList>
            <person name="Saha T."/>
            <person name="Chakraborty R."/>
        </authorList>
    </citation>
    <scope>NUCLEOTIDE SEQUENCE [LARGE SCALE GENOMIC DNA]</scope>
    <source>
        <strain evidence="18 19">EAG3</strain>
    </source>
</reference>
<evidence type="ECO:0000256" key="16">
    <source>
        <dbReference type="ARBA" id="ARBA00049966"/>
    </source>
</evidence>
<dbReference type="OrthoDB" id="9768187at2"/>
<feature type="transmembrane region" description="Helical" evidence="17">
    <location>
        <begin position="52"/>
        <end position="72"/>
    </location>
</feature>
<evidence type="ECO:0000256" key="12">
    <source>
        <dbReference type="ARBA" id="ARBA00041185"/>
    </source>
</evidence>
<keyword evidence="6" id="KW-0573">Peptidoglycan synthesis</keyword>
<feature type="transmembrane region" description="Helical" evidence="17">
    <location>
        <begin position="142"/>
        <end position="163"/>
    </location>
</feature>
<evidence type="ECO:0000256" key="14">
    <source>
        <dbReference type="ARBA" id="ARBA00044770"/>
    </source>
</evidence>
<keyword evidence="8 17" id="KW-0472">Membrane</keyword>
<keyword evidence="19" id="KW-1185">Reference proteome</keyword>
<dbReference type="PANTHER" id="PTHR30474">
    <property type="entry name" value="CELL CYCLE PROTEIN"/>
    <property type="match status" value="1"/>
</dbReference>
<dbReference type="GO" id="GO:0051301">
    <property type="term" value="P:cell division"/>
    <property type="evidence" value="ECO:0007669"/>
    <property type="project" value="UniProtKB-KW"/>
</dbReference>
<dbReference type="RefSeq" id="WP_104849651.1">
    <property type="nucleotide sequence ID" value="NZ_PKOZ01000006.1"/>
</dbReference>
<protein>
    <recommendedName>
        <fullName evidence="12">Probable peptidoglycan glycosyltransferase FtsW</fullName>
        <ecNumber evidence="14">2.4.99.28</ecNumber>
    </recommendedName>
    <alternativeName>
        <fullName evidence="13">Cell division protein FtsW</fullName>
    </alternativeName>
    <alternativeName>
        <fullName evidence="10">Cell wall polymerase</fullName>
    </alternativeName>
    <alternativeName>
        <fullName evidence="9">Peptidoglycan polymerase</fullName>
    </alternativeName>
</protein>
<evidence type="ECO:0000256" key="9">
    <source>
        <dbReference type="ARBA" id="ARBA00032370"/>
    </source>
</evidence>
<feature type="transmembrane region" description="Helical" evidence="17">
    <location>
        <begin position="79"/>
        <end position="97"/>
    </location>
</feature>
<organism evidence="18 19">
    <name type="scientific">Pradoshia eiseniae</name>
    <dbReference type="NCBI Taxonomy" id="2064768"/>
    <lineage>
        <taxon>Bacteria</taxon>
        <taxon>Bacillati</taxon>
        <taxon>Bacillota</taxon>
        <taxon>Bacilli</taxon>
        <taxon>Bacillales</taxon>
        <taxon>Bacillaceae</taxon>
        <taxon>Pradoshia</taxon>
    </lineage>
</organism>
<feature type="transmembrane region" description="Helical" evidence="17">
    <location>
        <begin position="285"/>
        <end position="305"/>
    </location>
</feature>
<evidence type="ECO:0000256" key="17">
    <source>
        <dbReference type="SAM" id="Phobius"/>
    </source>
</evidence>
<comment type="subcellular location">
    <subcellularLocation>
        <location evidence="1">Membrane</location>
        <topology evidence="1">Multi-pass membrane protein</topology>
    </subcellularLocation>
</comment>
<dbReference type="GO" id="GO:0032153">
    <property type="term" value="C:cell division site"/>
    <property type="evidence" value="ECO:0007669"/>
    <property type="project" value="TreeGrafter"/>
</dbReference>
<dbReference type="InterPro" id="IPR001182">
    <property type="entry name" value="FtsW/RodA"/>
</dbReference>
<dbReference type="InterPro" id="IPR018365">
    <property type="entry name" value="Cell_cycle_FtsW-rel_CS"/>
</dbReference>
<dbReference type="EMBL" id="PKOZ01000006">
    <property type="protein sequence ID" value="PQD94945.1"/>
    <property type="molecule type" value="Genomic_DNA"/>
</dbReference>
<evidence type="ECO:0000256" key="4">
    <source>
        <dbReference type="ARBA" id="ARBA00022692"/>
    </source>
</evidence>
<feature type="transmembrane region" description="Helical" evidence="17">
    <location>
        <begin position="317"/>
        <end position="345"/>
    </location>
</feature>
<keyword evidence="5" id="KW-0133">Cell shape</keyword>
<evidence type="ECO:0000256" key="13">
    <source>
        <dbReference type="ARBA" id="ARBA00041418"/>
    </source>
</evidence>
<evidence type="ECO:0000313" key="18">
    <source>
        <dbReference type="EMBL" id="PQD94945.1"/>
    </source>
</evidence>
<name>A0A2S7MYW8_9BACI</name>
<evidence type="ECO:0000256" key="2">
    <source>
        <dbReference type="ARBA" id="ARBA00022676"/>
    </source>
</evidence>
<feature type="transmembrane region" description="Helical" evidence="17">
    <location>
        <begin position="12"/>
        <end position="32"/>
    </location>
</feature>
<dbReference type="Pfam" id="PF01098">
    <property type="entry name" value="FTSW_RODA_SPOVE"/>
    <property type="match status" value="1"/>
</dbReference>
<evidence type="ECO:0000313" key="19">
    <source>
        <dbReference type="Proteomes" id="UP000239663"/>
    </source>
</evidence>
<dbReference type="GO" id="GO:0008955">
    <property type="term" value="F:peptidoglycan glycosyltransferase activity"/>
    <property type="evidence" value="ECO:0007669"/>
    <property type="project" value="UniProtKB-EC"/>
</dbReference>
<dbReference type="PANTHER" id="PTHR30474:SF2">
    <property type="entry name" value="PEPTIDOGLYCAN GLYCOSYLTRANSFERASE FTSW-RELATED"/>
    <property type="match status" value="1"/>
</dbReference>
<evidence type="ECO:0000256" key="6">
    <source>
        <dbReference type="ARBA" id="ARBA00022984"/>
    </source>
</evidence>
<dbReference type="GO" id="GO:0009252">
    <property type="term" value="P:peptidoglycan biosynthetic process"/>
    <property type="evidence" value="ECO:0007669"/>
    <property type="project" value="UniProtKB-KW"/>
</dbReference>
<accession>A0A2S7MYW8</accession>
<keyword evidence="3" id="KW-0808">Transferase</keyword>
<keyword evidence="7 17" id="KW-1133">Transmembrane helix</keyword>
<evidence type="ECO:0000256" key="11">
    <source>
        <dbReference type="ARBA" id="ARBA00038053"/>
    </source>
</evidence>
<feature type="transmembrane region" description="Helical" evidence="17">
    <location>
        <begin position="194"/>
        <end position="211"/>
    </location>
</feature>
<comment type="caution">
    <text evidence="18">The sequence shown here is derived from an EMBL/GenBank/DDBJ whole genome shotgun (WGS) entry which is preliminary data.</text>
</comment>
<evidence type="ECO:0000256" key="10">
    <source>
        <dbReference type="ARBA" id="ARBA00033270"/>
    </source>
</evidence>
<evidence type="ECO:0000256" key="3">
    <source>
        <dbReference type="ARBA" id="ARBA00022679"/>
    </source>
</evidence>
<keyword evidence="18" id="KW-0132">Cell division</keyword>
<gene>
    <name evidence="18" type="ORF">CYL18_11465</name>
</gene>
<feature type="transmembrane region" description="Helical" evidence="17">
    <location>
        <begin position="169"/>
        <end position="187"/>
    </location>
</feature>
<dbReference type="EC" id="2.4.99.28" evidence="14"/>
<dbReference type="GO" id="GO:0015648">
    <property type="term" value="F:lipid-linked peptidoglycan transporter activity"/>
    <property type="evidence" value="ECO:0007669"/>
    <property type="project" value="TreeGrafter"/>
</dbReference>
<dbReference type="Proteomes" id="UP000239663">
    <property type="component" value="Unassembled WGS sequence"/>
</dbReference>
<comment type="function">
    <text evidence="16">Peptidoglycan polymerase that is essential for cell division.</text>
</comment>
<comment type="similarity">
    <text evidence="11">Belongs to the SEDS family. FtsW subfamily.</text>
</comment>
<dbReference type="AlphaFoldDB" id="A0A2S7MYW8"/>
<comment type="catalytic activity">
    <reaction evidence="15">
        <text>[GlcNAc-(1-&gt;4)-Mur2Ac(oyl-L-Ala-gamma-D-Glu-L-Lys-D-Ala-D-Ala)](n)-di-trans,octa-cis-undecaprenyl diphosphate + beta-D-GlcNAc-(1-&gt;4)-Mur2Ac(oyl-L-Ala-gamma-D-Glu-L-Lys-D-Ala-D-Ala)-di-trans,octa-cis-undecaprenyl diphosphate = [GlcNAc-(1-&gt;4)-Mur2Ac(oyl-L-Ala-gamma-D-Glu-L-Lys-D-Ala-D-Ala)](n+1)-di-trans,octa-cis-undecaprenyl diphosphate + di-trans,octa-cis-undecaprenyl diphosphate + H(+)</text>
        <dbReference type="Rhea" id="RHEA:23708"/>
        <dbReference type="Rhea" id="RHEA-COMP:9602"/>
        <dbReference type="Rhea" id="RHEA-COMP:9603"/>
        <dbReference type="ChEBI" id="CHEBI:15378"/>
        <dbReference type="ChEBI" id="CHEBI:58405"/>
        <dbReference type="ChEBI" id="CHEBI:60033"/>
        <dbReference type="ChEBI" id="CHEBI:78435"/>
        <dbReference type="EC" id="2.4.99.28"/>
    </reaction>
</comment>
<keyword evidence="2" id="KW-0328">Glycosyltransferase</keyword>